<evidence type="ECO:0000259" key="3">
    <source>
        <dbReference type="Pfam" id="PF19270"/>
    </source>
</evidence>
<evidence type="ECO:0008006" key="6">
    <source>
        <dbReference type="Google" id="ProtNLM"/>
    </source>
</evidence>
<dbReference type="GO" id="GO:0005737">
    <property type="term" value="C:cytoplasm"/>
    <property type="evidence" value="ECO:0007669"/>
    <property type="project" value="TreeGrafter"/>
</dbReference>
<gene>
    <name evidence="4" type="ORF">J8A68_001272</name>
</gene>
<dbReference type="RefSeq" id="XP_049265448.1">
    <property type="nucleotide sequence ID" value="XM_049404908.1"/>
</dbReference>
<dbReference type="GO" id="GO:0019005">
    <property type="term" value="C:SCF ubiquitin ligase complex"/>
    <property type="evidence" value="ECO:0007669"/>
    <property type="project" value="TreeGrafter"/>
</dbReference>
<evidence type="ECO:0000259" key="2">
    <source>
        <dbReference type="Pfam" id="PF12937"/>
    </source>
</evidence>
<name>A0A8J5QR98_9ASCO</name>
<dbReference type="PANTHER" id="PTHR12874">
    <property type="entry name" value="F-BOX ONLY PROTEIN 48-RELATED"/>
    <property type="match status" value="1"/>
</dbReference>
<feature type="domain" description="F-box" evidence="2">
    <location>
        <begin position="149"/>
        <end position="197"/>
    </location>
</feature>
<dbReference type="InterPro" id="IPR045464">
    <property type="entry name" value="Hrt3/FBXO9_C"/>
</dbReference>
<evidence type="ECO:0000313" key="4">
    <source>
        <dbReference type="EMBL" id="KAG7665216.1"/>
    </source>
</evidence>
<protein>
    <recommendedName>
        <fullName evidence="6">F-box protein HRT3</fullName>
    </recommendedName>
</protein>
<sequence length="440" mass="50754">MSTIAISNKSSNAATSTCLSSRDNEAITLFEKGVEKEASGMMSDAVEYYRKAFKINDRVDTLYRSQRLPQAIHKLKSERGKNTIKRIDEEKLKLINVDKLIESFRNIDANAPDPTNTSDETTDYLTIKFANIGLDNHEEIIIKPVSPLVHLPNDIWINILGILIQDSPESWFSMSITCKKFAYLGFGTSSLWRKLCYNIYPNQIYHENKQYLSNLPLGQDHHSDLDLPIPQDQLKIIPQYNSSWKSMLHNRPFIKFLGCYISVVNYYSEGGRHEFSNSWTTPFRMITYYRYIRFYPDGTCIKVLSILPPDQVIPHLSKHNISQGIPDTISESGKPVYTTPQQHQKEGQKIYLGNWTISTTGEVHIVIENGSVDYCVFHYYFQVKSLGGINKHAKLSWIRYNTVRKKMSDDDDREGEICLLSLRNEKPFKFSRVRSYSLDN</sequence>
<accession>A0A8J5QR98</accession>
<dbReference type="Proteomes" id="UP000694255">
    <property type="component" value="Unassembled WGS sequence"/>
</dbReference>
<dbReference type="GeneID" id="73468073"/>
<organism evidence="4 5">
    <name type="scientific">[Candida] subhashii</name>
    <dbReference type="NCBI Taxonomy" id="561895"/>
    <lineage>
        <taxon>Eukaryota</taxon>
        <taxon>Fungi</taxon>
        <taxon>Dikarya</taxon>
        <taxon>Ascomycota</taxon>
        <taxon>Saccharomycotina</taxon>
        <taxon>Pichiomycetes</taxon>
        <taxon>Debaryomycetaceae</taxon>
        <taxon>Spathaspora</taxon>
    </lineage>
</organism>
<evidence type="ECO:0000313" key="5">
    <source>
        <dbReference type="Proteomes" id="UP000694255"/>
    </source>
</evidence>
<reference evidence="4 5" key="1">
    <citation type="journal article" date="2021" name="DNA Res.">
        <title>Genome analysis of Candida subhashii reveals its hybrid nature and dual mitochondrial genome conformations.</title>
        <authorList>
            <person name="Mixao V."/>
            <person name="Hegedusova E."/>
            <person name="Saus E."/>
            <person name="Pryszcz L.P."/>
            <person name="Cillingova A."/>
            <person name="Nosek J."/>
            <person name="Gabaldon T."/>
        </authorList>
    </citation>
    <scope>NUCLEOTIDE SEQUENCE [LARGE SCALE GENOMIC DNA]</scope>
    <source>
        <strain evidence="4 5">CBS 10753</strain>
    </source>
</reference>
<evidence type="ECO:0000256" key="1">
    <source>
        <dbReference type="ARBA" id="ARBA00022786"/>
    </source>
</evidence>
<dbReference type="Pfam" id="PF12937">
    <property type="entry name" value="F-box-like"/>
    <property type="match status" value="1"/>
</dbReference>
<dbReference type="EMBL" id="JAGSYN010000051">
    <property type="protein sequence ID" value="KAG7665216.1"/>
    <property type="molecule type" value="Genomic_DNA"/>
</dbReference>
<dbReference type="OrthoDB" id="2117972at2759"/>
<keyword evidence="5" id="KW-1185">Reference proteome</keyword>
<comment type="caution">
    <text evidence="4">The sequence shown here is derived from an EMBL/GenBank/DDBJ whole genome shotgun (WGS) entry which is preliminary data.</text>
</comment>
<proteinExistence type="predicted"/>
<dbReference type="Pfam" id="PF19270">
    <property type="entry name" value="FBO_C"/>
    <property type="match status" value="1"/>
</dbReference>
<keyword evidence="1" id="KW-0833">Ubl conjugation pathway</keyword>
<dbReference type="InterPro" id="IPR001810">
    <property type="entry name" value="F-box_dom"/>
</dbReference>
<feature type="domain" description="F-box protein Hrt3/FBXO9 C-terminal" evidence="3">
    <location>
        <begin position="239"/>
        <end position="358"/>
    </location>
</feature>
<dbReference type="AlphaFoldDB" id="A0A8J5QR98"/>
<dbReference type="GO" id="GO:0031146">
    <property type="term" value="P:SCF-dependent proteasomal ubiquitin-dependent protein catabolic process"/>
    <property type="evidence" value="ECO:0007669"/>
    <property type="project" value="TreeGrafter"/>
</dbReference>
<dbReference type="PANTHER" id="PTHR12874:SF9">
    <property type="entry name" value="F-BOX ONLY PROTEIN 48"/>
    <property type="match status" value="1"/>
</dbReference>